<keyword evidence="6" id="KW-1185">Reference proteome</keyword>
<comment type="subunit">
    <text evidence="3">The glycine cleavage system is composed of four proteins: P, T, L and H.</text>
</comment>
<dbReference type="AlphaFoldDB" id="A0A031LKU2"/>
<dbReference type="GO" id="GO:0005737">
    <property type="term" value="C:cytoplasm"/>
    <property type="evidence" value="ECO:0007669"/>
    <property type="project" value="TreeGrafter"/>
</dbReference>
<dbReference type="GO" id="GO:0009249">
    <property type="term" value="P:protein lipoylation"/>
    <property type="evidence" value="ECO:0007669"/>
    <property type="project" value="TreeGrafter"/>
</dbReference>
<evidence type="ECO:0000256" key="3">
    <source>
        <dbReference type="HAMAP-Rule" id="MF_00272"/>
    </source>
</evidence>
<dbReference type="GO" id="GO:0019464">
    <property type="term" value="P:glycine decarboxylation via glycine cleavage system"/>
    <property type="evidence" value="ECO:0007669"/>
    <property type="project" value="UniProtKB-UniRule"/>
</dbReference>
<evidence type="ECO:0000313" key="6">
    <source>
        <dbReference type="Proteomes" id="UP000024332"/>
    </source>
</evidence>
<reference evidence="5 6" key="1">
    <citation type="submission" date="2014-03" db="EMBL/GenBank/DDBJ databases">
        <title>Draft genome sequence of the novel thermoacidophilic archaea Acidianus copahuensis ALE1 strain, isolated from Copahue volcanic area in Neuquen Argentina.</title>
        <authorList>
            <person name="Urbieta M.S."/>
            <person name="Rascovan N."/>
            <person name="Castro C."/>
            <person name="Revale S."/>
            <person name="Giaveno M.A."/>
            <person name="Vazquez M.P."/>
            <person name="Donati E.R."/>
        </authorList>
    </citation>
    <scope>NUCLEOTIDE SEQUENCE [LARGE SCALE GENOMIC DNA]</scope>
    <source>
        <strain evidence="5 6">ALE1</strain>
    </source>
</reference>
<name>A0A031LKU2_9CREN</name>
<dbReference type="Gene3D" id="2.40.50.100">
    <property type="match status" value="1"/>
</dbReference>
<sequence>MEIKGFVFPDDLLYDEEKYIWIKDEGEDIISVGITDIGQYMAGKIFQVEVKQKGEEVNPKTTIFTLESAKWVGKFRLPINGEILDINDTVVKNPDLLNENPYSSWIVKLKVTEFQKRFKRLEEVKEFFEKEADRIKR</sequence>
<comment type="similarity">
    <text evidence="1 3">Belongs to the GcvH family.</text>
</comment>
<comment type="caution">
    <text evidence="5">The sequence shown here is derived from an EMBL/GenBank/DDBJ whole genome shotgun (WGS) entry which is preliminary data.</text>
</comment>
<organism evidence="5 6">
    <name type="scientific">Candidatus Acidianus copahuensis</name>
    <dbReference type="NCBI Taxonomy" id="1160895"/>
    <lineage>
        <taxon>Archaea</taxon>
        <taxon>Thermoproteota</taxon>
        <taxon>Thermoprotei</taxon>
        <taxon>Sulfolobales</taxon>
        <taxon>Sulfolobaceae</taxon>
        <taxon>Acidianus</taxon>
    </lineage>
</organism>
<protein>
    <recommendedName>
        <fullName evidence="3">Probable glycine cleavage system H protein</fullName>
    </recommendedName>
</protein>
<evidence type="ECO:0000256" key="1">
    <source>
        <dbReference type="ARBA" id="ARBA00009249"/>
    </source>
</evidence>
<dbReference type="Proteomes" id="UP000024332">
    <property type="component" value="Unassembled WGS sequence"/>
</dbReference>
<dbReference type="HAMAP" id="MF_00272">
    <property type="entry name" value="GcvH"/>
    <property type="match status" value="1"/>
</dbReference>
<dbReference type="InterPro" id="IPR033753">
    <property type="entry name" value="GCV_H/Fam206"/>
</dbReference>
<dbReference type="RefSeq" id="WP_048100591.1">
    <property type="nucleotide sequence ID" value="NZ_JFZT01000061.1"/>
</dbReference>
<comment type="function">
    <text evidence="3">The glycine cleavage system catalyzes the degradation of glycine. The H protein shuttles the methylamine group of glycine from the P protein to the T protein.</text>
</comment>
<keyword evidence="2 3" id="KW-0450">Lipoyl</keyword>
<dbReference type="CDD" id="cd06848">
    <property type="entry name" value="GCS_H"/>
    <property type="match status" value="1"/>
</dbReference>
<dbReference type="InterPro" id="IPR011053">
    <property type="entry name" value="Single_hybrid_motif"/>
</dbReference>
<evidence type="ECO:0000256" key="2">
    <source>
        <dbReference type="ARBA" id="ARBA00022823"/>
    </source>
</evidence>
<dbReference type="PANTHER" id="PTHR11715:SF3">
    <property type="entry name" value="GLYCINE CLEAVAGE SYSTEM H PROTEIN-RELATED"/>
    <property type="match status" value="1"/>
</dbReference>
<feature type="domain" description="Lipoyl-binding" evidence="4">
    <location>
        <begin position="29"/>
        <end position="110"/>
    </location>
</feature>
<dbReference type="PROSITE" id="PS50968">
    <property type="entry name" value="BIOTINYL_LIPOYL"/>
    <property type="match status" value="1"/>
</dbReference>
<dbReference type="SUPFAM" id="SSF51230">
    <property type="entry name" value="Single hybrid motif"/>
    <property type="match status" value="1"/>
</dbReference>
<gene>
    <name evidence="3" type="primary">gcvH</name>
    <name evidence="5" type="ORF">CM19_12105</name>
</gene>
<evidence type="ECO:0000313" key="5">
    <source>
        <dbReference type="EMBL" id="EZQ01809.1"/>
    </source>
</evidence>
<dbReference type="PROSITE" id="PS00189">
    <property type="entry name" value="LIPOYL"/>
    <property type="match status" value="1"/>
</dbReference>
<proteinExistence type="inferred from homology"/>
<dbReference type="InterPro" id="IPR002930">
    <property type="entry name" value="GCV_H"/>
</dbReference>
<dbReference type="GO" id="GO:0005960">
    <property type="term" value="C:glycine cleavage complex"/>
    <property type="evidence" value="ECO:0007669"/>
    <property type="project" value="InterPro"/>
</dbReference>
<comment type="cofactor">
    <cofactor evidence="3">
        <name>(R)-lipoate</name>
        <dbReference type="ChEBI" id="CHEBI:83088"/>
    </cofactor>
    <text evidence="3">Binds 1 lipoyl cofactor covalently.</text>
</comment>
<dbReference type="EMBL" id="JFZT01000061">
    <property type="protein sequence ID" value="EZQ01809.1"/>
    <property type="molecule type" value="Genomic_DNA"/>
</dbReference>
<dbReference type="PANTHER" id="PTHR11715">
    <property type="entry name" value="GLYCINE CLEAVAGE SYSTEM H PROTEIN"/>
    <property type="match status" value="1"/>
</dbReference>
<dbReference type="STRING" id="1160895.CM19_12105"/>
<dbReference type="InterPro" id="IPR000089">
    <property type="entry name" value="Biotin_lipoyl"/>
</dbReference>
<evidence type="ECO:0000259" key="4">
    <source>
        <dbReference type="PROSITE" id="PS50968"/>
    </source>
</evidence>
<accession>A0A031LKU2</accession>
<feature type="modified residue" description="N6-lipoyllysine" evidence="3">
    <location>
        <position position="70"/>
    </location>
</feature>
<dbReference type="Pfam" id="PF01597">
    <property type="entry name" value="GCV_H"/>
    <property type="match status" value="1"/>
</dbReference>
<dbReference type="OrthoDB" id="9810at2157"/>
<dbReference type="InterPro" id="IPR003016">
    <property type="entry name" value="2-oxoA_DH_lipoyl-BS"/>
</dbReference>